<protein>
    <submittedName>
        <fullName evidence="1">Uncharacterized protein</fullName>
    </submittedName>
</protein>
<evidence type="ECO:0000313" key="2">
    <source>
        <dbReference type="Proteomes" id="UP001328107"/>
    </source>
</evidence>
<name>A0AAN5CD81_9BILA</name>
<gene>
    <name evidence="1" type="ORF">PMAYCL1PPCAC_08569</name>
</gene>
<dbReference type="AlphaFoldDB" id="A0AAN5CD81"/>
<dbReference type="Proteomes" id="UP001328107">
    <property type="component" value="Unassembled WGS sequence"/>
</dbReference>
<proteinExistence type="predicted"/>
<organism evidence="1 2">
    <name type="scientific">Pristionchus mayeri</name>
    <dbReference type="NCBI Taxonomy" id="1317129"/>
    <lineage>
        <taxon>Eukaryota</taxon>
        <taxon>Metazoa</taxon>
        <taxon>Ecdysozoa</taxon>
        <taxon>Nematoda</taxon>
        <taxon>Chromadorea</taxon>
        <taxon>Rhabditida</taxon>
        <taxon>Rhabditina</taxon>
        <taxon>Diplogasteromorpha</taxon>
        <taxon>Diplogasteroidea</taxon>
        <taxon>Neodiplogasteridae</taxon>
        <taxon>Pristionchus</taxon>
    </lineage>
</organism>
<keyword evidence="2" id="KW-1185">Reference proteome</keyword>
<accession>A0AAN5CD81</accession>
<evidence type="ECO:0000313" key="1">
    <source>
        <dbReference type="EMBL" id="GMR38374.1"/>
    </source>
</evidence>
<comment type="caution">
    <text evidence="1">The sequence shown here is derived from an EMBL/GenBank/DDBJ whole genome shotgun (WGS) entry which is preliminary data.</text>
</comment>
<reference evidence="2" key="1">
    <citation type="submission" date="2022-10" db="EMBL/GenBank/DDBJ databases">
        <title>Genome assembly of Pristionchus species.</title>
        <authorList>
            <person name="Yoshida K."/>
            <person name="Sommer R.J."/>
        </authorList>
    </citation>
    <scope>NUCLEOTIDE SEQUENCE [LARGE SCALE GENOMIC DNA]</scope>
    <source>
        <strain evidence="2">RS5460</strain>
    </source>
</reference>
<feature type="non-terminal residue" evidence="1">
    <location>
        <position position="1"/>
    </location>
</feature>
<dbReference type="EMBL" id="BTRK01000002">
    <property type="protein sequence ID" value="GMR38374.1"/>
    <property type="molecule type" value="Genomic_DNA"/>
</dbReference>
<sequence length="88" mass="9826">LQQQTRREAAATALTVLSNTSKALEVIVSLLSKGDLTPDTSENVATARGVISSLTDFERELLNKMLNHTMKLTAEKYNVPQQSWEFFQ</sequence>